<dbReference type="GO" id="GO:0120548">
    <property type="term" value="F:phosphatidylinositol phospholipase C activity"/>
    <property type="evidence" value="ECO:0007669"/>
    <property type="project" value="RHEA"/>
</dbReference>
<dbReference type="GO" id="GO:0048015">
    <property type="term" value="P:phosphatidylinositol-mediated signaling"/>
    <property type="evidence" value="ECO:0007669"/>
    <property type="project" value="TreeGrafter"/>
</dbReference>
<dbReference type="CDD" id="cd08591">
    <property type="entry name" value="PI-PLCc_beta"/>
    <property type="match status" value="1"/>
</dbReference>
<feature type="active site" evidence="16">
    <location>
        <position position="402"/>
    </location>
</feature>
<comment type="cofactor">
    <cofactor evidence="17">
        <name>Ca(2+)</name>
        <dbReference type="ChEBI" id="CHEBI:29108"/>
    </cofactor>
    <text evidence="17">Binds 1 Ca(2+) ion per subunit.</text>
</comment>
<evidence type="ECO:0000256" key="6">
    <source>
        <dbReference type="ARBA" id="ARBA00022553"/>
    </source>
</evidence>
<dbReference type="InterPro" id="IPR000909">
    <property type="entry name" value="PLipase_C_PInositol-sp_X_dom"/>
</dbReference>
<evidence type="ECO:0000256" key="1">
    <source>
        <dbReference type="ARBA" id="ARBA00004123"/>
    </source>
</evidence>
<evidence type="ECO:0000256" key="16">
    <source>
        <dbReference type="PIRSR" id="PIRSR000956-1"/>
    </source>
</evidence>
<dbReference type="GO" id="GO:0051209">
    <property type="term" value="P:release of sequestered calcium ion into cytosol"/>
    <property type="evidence" value="ECO:0007669"/>
    <property type="project" value="TreeGrafter"/>
</dbReference>
<feature type="domain" description="PI-PLC Y-box" evidence="22">
    <location>
        <begin position="639"/>
        <end position="755"/>
    </location>
</feature>
<evidence type="ECO:0000256" key="20">
    <source>
        <dbReference type="SAM" id="MobiDB-lite"/>
    </source>
</evidence>
<evidence type="ECO:0000256" key="5">
    <source>
        <dbReference type="ARBA" id="ARBA00022490"/>
    </source>
</evidence>
<dbReference type="Gene3D" id="1.10.238.10">
    <property type="entry name" value="EF-hand"/>
    <property type="match status" value="1"/>
</dbReference>
<feature type="compositionally biased region" description="Low complexity" evidence="20">
    <location>
        <begin position="1282"/>
        <end position="1298"/>
    </location>
</feature>
<feature type="domain" description="C2" evidence="21">
    <location>
        <begin position="758"/>
        <end position="881"/>
    </location>
</feature>
<feature type="coiled-coil region" evidence="19">
    <location>
        <begin position="1053"/>
        <end position="1167"/>
    </location>
</feature>
<name>A0A0P7VVN1_SCLFO</name>
<dbReference type="SUPFAM" id="SSF51695">
    <property type="entry name" value="PLC-like phosphodiesterases"/>
    <property type="match status" value="1"/>
</dbReference>
<dbReference type="PANTHER" id="PTHR10336">
    <property type="entry name" value="PHOSPHOINOSITIDE-SPECIFIC PHOSPHOLIPASE C FAMILY PROTEIN"/>
    <property type="match status" value="1"/>
</dbReference>
<dbReference type="GO" id="GO:0007186">
    <property type="term" value="P:G protein-coupled receptor signaling pathway"/>
    <property type="evidence" value="ECO:0007669"/>
    <property type="project" value="TreeGrafter"/>
</dbReference>
<evidence type="ECO:0000256" key="17">
    <source>
        <dbReference type="PIRSR" id="PIRSR000956-2"/>
    </source>
</evidence>
<feature type="active site" evidence="16">
    <location>
        <position position="449"/>
    </location>
</feature>
<keyword evidence="5" id="KW-0963">Cytoplasm</keyword>
<reference evidence="23 24" key="1">
    <citation type="submission" date="2015-08" db="EMBL/GenBank/DDBJ databases">
        <title>The genome of the Asian arowana (Scleropages formosus).</title>
        <authorList>
            <person name="Tan M.H."/>
            <person name="Gan H.M."/>
            <person name="Croft L.J."/>
            <person name="Austin C.M."/>
        </authorList>
    </citation>
    <scope>NUCLEOTIDE SEQUENCE [LARGE SCALE GENOMIC DNA]</scope>
    <source>
        <strain evidence="23">Aro1</strain>
    </source>
</reference>
<feature type="binding site" evidence="17">
    <location>
        <position position="403"/>
    </location>
    <ligand>
        <name>Ca(2+)</name>
        <dbReference type="ChEBI" id="CHEBI:29108"/>
    </ligand>
</feature>
<sequence>EVNSALVTLKVDPNGFFLYWTVSNMRGKVDRKSFRRASVVLLLQELSFPPFSDRHINFYSHSFLGVKQGSLQEVEGFLAKVDPRVPVSSYYSDAKAEKEMLTLPEGKLQHVMCEWTAKSVIVSRSCIHEVELLDISLIRDTRTGKFAKIPKDPKVREVLGFGKGGEDGAVEGKLLTVVHGCDLVNVSFLNFQAMQEDIAKVWTEELFKLATNILSQNASRNTFLYKAYTKLKLQVTQDNKIQVKNILKMFSDKKRVEMALEQCGLLANRVEGIKADDFTWEAFQNFLNSLCLRPELERIFVELGSKGKPFLSLDQMLDFINRRQRDSRLNEVLYPPLKREQVRQLMEKYETNSSQLERDQISLMSFSRYLGGEENSIVPPERLDVMDDMTQPISHYFINSSHNTYLTVGQLTGLSSVEMYRQVLLTGCRCVELDCWQGRPPDEEPYITHGFTMTTEIPFKEVIEAIAESAFKASPYPLILSFENHVDSAKQQAKMAEYCRTIFGDALLIDALEKYPLVPGQPLPSPQDLMGKILVKNKKKHHHRPPNGSVRRRADVGGEIAKQASPNNDCPLNDGDSGQLMSNGEEKLAERMVKDGEPRKSIGYVESEEEEEEEPVAELKKPNSDEGTASSEVNATEEMSNLVNYIEPVKFKSFEVARKRNKLFEMSSFVETKGMDTLKNSPIEFVEYNKKQLSRIYPKGTRVDSSNYMPQIFWNVGCQMVALNFQTLDLPMQLNMGIFEYNGHSGYLLKPEFMRRTDKHFDPFTENIVDGIVANTVKIRVISGQFLTDKKVGVFVEVDVFGLPVDTKRKFRTKTSNNNSLDPVWEEETIFHKVVLPTLASLRVAVFEENGKFIGHRILPVSSIRPGYHYISLKNELNQPLLLSSLLVYIEAQDYIPNEHQEYAEALTNPIKHVSLLDQRERQLAALLVDIHERVHVGSPSQENPRPQPPPREGDVCLPPTPQPPVMVPDGVNSPAADIQPQSLDELKQHKSYLKLLKKQCKELKELRKKHLKKVGALSKEQRTRTNQLHSESIRRRSQIEKKCKGSLKKDPQETVQKELTALDEELQRETVQMREWQMQELLQLRQSQHQLEREKKKAHLKESFDKLKETAKECQETQLKKLKDICEKEKKELQKILDRKRHNSISEVKNKDKEKADAELNEINRKHITESVASLRMLDKAQKQRQEKLQLCQREVLQHIDEELPMQQAQLERDLEAELRGLPEEICQYLQGELESKSPKSDALFGSLSNNDSLSSGPPSNSSTPPYSSPNHKWHKERSLDNSTTSLVDSSSSSTPVLSEAELTTTALFGFNLLSSVPRLFRELRPAGLLQRRLNPTCGFGPEQAARWQRTRDEGLVMVTGTPPLLPLLMMKQDCTVDTRASEREGRGLMTARVREAPFCPLLSCLQCTLVERAQRCGRDRGCEQRTVLLSLPSQSEQ</sequence>
<evidence type="ECO:0000313" key="24">
    <source>
        <dbReference type="Proteomes" id="UP000034805"/>
    </source>
</evidence>
<feature type="non-terminal residue" evidence="23">
    <location>
        <position position="1439"/>
    </location>
</feature>
<keyword evidence="19" id="KW-0175">Coiled coil</keyword>
<dbReference type="EMBL" id="JARO02000542">
    <property type="protein sequence ID" value="KPP78191.1"/>
    <property type="molecule type" value="Genomic_DNA"/>
</dbReference>
<evidence type="ECO:0000259" key="22">
    <source>
        <dbReference type="PROSITE" id="PS50008"/>
    </source>
</evidence>
<keyword evidence="7 18" id="KW-0378">Hydrolase</keyword>
<dbReference type="Gene3D" id="2.30.29.240">
    <property type="match status" value="1"/>
</dbReference>
<dbReference type="PRINTS" id="PR00390">
    <property type="entry name" value="PHPHLIPASEC"/>
</dbReference>
<proteinExistence type="predicted"/>
<evidence type="ECO:0000256" key="18">
    <source>
        <dbReference type="RuleBase" id="RU361133"/>
    </source>
</evidence>
<feature type="region of interest" description="Disordered" evidence="20">
    <location>
        <begin position="936"/>
        <end position="970"/>
    </location>
</feature>
<dbReference type="Pfam" id="PF00388">
    <property type="entry name" value="PI-PLC-X"/>
    <property type="match status" value="1"/>
</dbReference>
<keyword evidence="9 18" id="KW-0442">Lipid degradation</keyword>
<dbReference type="InterPro" id="IPR042531">
    <property type="entry name" value="PLC-beta_C_sf"/>
</dbReference>
<feature type="compositionally biased region" description="Acidic residues" evidence="20">
    <location>
        <begin position="606"/>
        <end position="616"/>
    </location>
</feature>
<evidence type="ECO:0000256" key="12">
    <source>
        <dbReference type="ARBA" id="ARBA00023224"/>
    </source>
</evidence>
<dbReference type="GO" id="GO:0016042">
    <property type="term" value="P:lipid catabolic process"/>
    <property type="evidence" value="ECO:0007669"/>
    <property type="project" value="UniProtKB-KW"/>
</dbReference>
<dbReference type="GO" id="GO:0005737">
    <property type="term" value="C:cytoplasm"/>
    <property type="evidence" value="ECO:0007669"/>
    <property type="project" value="UniProtKB-SubCell"/>
</dbReference>
<dbReference type="Pfam" id="PF00168">
    <property type="entry name" value="C2"/>
    <property type="match status" value="1"/>
</dbReference>
<dbReference type="PROSITE" id="PS50008">
    <property type="entry name" value="PIPLC_Y_DOMAIN"/>
    <property type="match status" value="1"/>
</dbReference>
<dbReference type="CDD" id="cd13361">
    <property type="entry name" value="PH_PLC_beta"/>
    <property type="match status" value="1"/>
</dbReference>
<feature type="compositionally biased region" description="Polar residues" evidence="20">
    <location>
        <begin position="625"/>
        <end position="635"/>
    </location>
</feature>
<dbReference type="InterPro" id="IPR001711">
    <property type="entry name" value="PLipase_C_Pinositol-sp_Y"/>
</dbReference>
<dbReference type="PROSITE" id="PS50004">
    <property type="entry name" value="C2"/>
    <property type="match status" value="1"/>
</dbReference>
<feature type="compositionally biased region" description="Basic and acidic residues" evidence="20">
    <location>
        <begin position="584"/>
        <end position="600"/>
    </location>
</feature>
<keyword evidence="8 17" id="KW-0106">Calcium</keyword>
<evidence type="ECO:0000256" key="15">
    <source>
        <dbReference type="ARBA" id="ARBA00023726"/>
    </source>
</evidence>
<keyword evidence="13" id="KW-0539">Nucleus</keyword>
<gene>
    <name evidence="23" type="ORF">Z043_102328</name>
</gene>
<dbReference type="GO" id="GO:0005516">
    <property type="term" value="F:calmodulin binding"/>
    <property type="evidence" value="ECO:0007669"/>
    <property type="project" value="TreeGrafter"/>
</dbReference>
<dbReference type="FunFam" id="2.60.40.150:FF:000008">
    <property type="entry name" value="1-phosphatidylinositol 4,5-bisphosphate phosphodiesterase"/>
    <property type="match status" value="1"/>
</dbReference>
<dbReference type="PROSITE" id="PS50007">
    <property type="entry name" value="PIPLC_X_DOMAIN"/>
    <property type="match status" value="1"/>
</dbReference>
<dbReference type="Gene3D" id="1.20.1230.10">
    <property type="entry name" value="Phospholipase C beta, distal C-terminal domain"/>
    <property type="match status" value="1"/>
</dbReference>
<dbReference type="PANTHER" id="PTHR10336:SF11">
    <property type="entry name" value="1-PHOSPHATIDYLINOSITOL 4,5-BISPHOSPHATE PHOSPHODIESTERASE BETA-3"/>
    <property type="match status" value="1"/>
</dbReference>
<dbReference type="Gene3D" id="2.60.40.150">
    <property type="entry name" value="C2 domain"/>
    <property type="match status" value="1"/>
</dbReference>
<feature type="binding site" evidence="17">
    <location>
        <position position="483"/>
    </location>
    <ligand>
        <name>Ca(2+)</name>
        <dbReference type="ChEBI" id="CHEBI:29108"/>
    </ligand>
</feature>
<dbReference type="SUPFAM" id="SSF47473">
    <property type="entry name" value="EF-hand"/>
    <property type="match status" value="1"/>
</dbReference>
<keyword evidence="11" id="KW-0472">Membrane</keyword>
<dbReference type="InterPro" id="IPR000008">
    <property type="entry name" value="C2_dom"/>
</dbReference>
<evidence type="ECO:0000256" key="9">
    <source>
        <dbReference type="ARBA" id="ARBA00022963"/>
    </source>
</evidence>
<comment type="catalytic activity">
    <reaction evidence="14">
        <text>a 1,2-diacyl-sn-glycero-3-phospho-(1D-myo-inositol-4,5-bisphosphate) + H2O = 1D-myo-inositol 1,4,5-trisphosphate + a 1,2-diacyl-sn-glycerol + H(+)</text>
        <dbReference type="Rhea" id="RHEA:33179"/>
        <dbReference type="ChEBI" id="CHEBI:15377"/>
        <dbReference type="ChEBI" id="CHEBI:15378"/>
        <dbReference type="ChEBI" id="CHEBI:17815"/>
        <dbReference type="ChEBI" id="CHEBI:58456"/>
        <dbReference type="ChEBI" id="CHEBI:203600"/>
        <dbReference type="EC" id="3.1.4.11"/>
    </reaction>
    <physiologicalReaction direction="left-to-right" evidence="14">
        <dbReference type="Rhea" id="RHEA:33180"/>
    </physiologicalReaction>
</comment>
<dbReference type="PIRSF" id="PIRSF000956">
    <property type="entry name" value="PLC-beta"/>
    <property type="match status" value="1"/>
</dbReference>
<evidence type="ECO:0000256" key="10">
    <source>
        <dbReference type="ARBA" id="ARBA00023098"/>
    </source>
</evidence>
<dbReference type="Pfam" id="PF17787">
    <property type="entry name" value="PH_14"/>
    <property type="match status" value="1"/>
</dbReference>
<evidence type="ECO:0000256" key="11">
    <source>
        <dbReference type="ARBA" id="ARBA00023136"/>
    </source>
</evidence>
<dbReference type="EC" id="3.1.4.11" evidence="4 18"/>
<feature type="binding site" evidence="17">
    <location>
        <position position="434"/>
    </location>
    <ligand>
        <name>Ca(2+)</name>
        <dbReference type="ChEBI" id="CHEBI:29108"/>
    </ligand>
</feature>
<evidence type="ECO:0000256" key="8">
    <source>
        <dbReference type="ARBA" id="ARBA00022837"/>
    </source>
</evidence>
<evidence type="ECO:0000256" key="14">
    <source>
        <dbReference type="ARBA" id="ARBA00023674"/>
    </source>
</evidence>
<evidence type="ECO:0000256" key="13">
    <source>
        <dbReference type="ARBA" id="ARBA00023242"/>
    </source>
</evidence>
<dbReference type="SMART" id="SM00239">
    <property type="entry name" value="C2"/>
    <property type="match status" value="1"/>
</dbReference>
<evidence type="ECO:0000256" key="4">
    <source>
        <dbReference type="ARBA" id="ARBA00012368"/>
    </source>
</evidence>
<dbReference type="Pfam" id="PF08703">
    <property type="entry name" value="PLC-beta_C"/>
    <property type="match status" value="1"/>
</dbReference>
<feature type="compositionally biased region" description="Low complexity" evidence="20">
    <location>
        <begin position="1248"/>
        <end position="1272"/>
    </location>
</feature>
<dbReference type="InterPro" id="IPR037862">
    <property type="entry name" value="PLC-beta_PH"/>
</dbReference>
<comment type="catalytic activity">
    <reaction evidence="15">
        <text>a 1,2-diacyl-sn-glycero-3-phospho-(1D-myo-inositol) + H2O = 1D-myo-inositol 1-phosphate + a 1,2-diacyl-sn-glycerol + H(+)</text>
        <dbReference type="Rhea" id="RHEA:43484"/>
        <dbReference type="ChEBI" id="CHEBI:15377"/>
        <dbReference type="ChEBI" id="CHEBI:15378"/>
        <dbReference type="ChEBI" id="CHEBI:17815"/>
        <dbReference type="ChEBI" id="CHEBI:57880"/>
        <dbReference type="ChEBI" id="CHEBI:58433"/>
    </reaction>
    <physiologicalReaction direction="left-to-right" evidence="15">
        <dbReference type="Rhea" id="RHEA:43485"/>
    </physiologicalReaction>
</comment>
<feature type="region of interest" description="Disordered" evidence="20">
    <location>
        <begin position="1241"/>
        <end position="1298"/>
    </location>
</feature>
<dbReference type="GO" id="GO:0005509">
    <property type="term" value="F:calcium ion binding"/>
    <property type="evidence" value="ECO:0007669"/>
    <property type="project" value="InterPro"/>
</dbReference>
<dbReference type="Pfam" id="PF00387">
    <property type="entry name" value="PI-PLC-Y"/>
    <property type="match status" value="1"/>
</dbReference>
<dbReference type="Pfam" id="PF22631">
    <property type="entry name" value="PLCB1-4-like_EFh"/>
    <property type="match status" value="1"/>
</dbReference>
<dbReference type="InterPro" id="IPR011992">
    <property type="entry name" value="EF-hand-dom_pair"/>
</dbReference>
<dbReference type="SUPFAM" id="SSF50729">
    <property type="entry name" value="PH domain-like"/>
    <property type="match status" value="1"/>
</dbReference>
<dbReference type="InterPro" id="IPR001192">
    <property type="entry name" value="PI-PLC_fam"/>
</dbReference>
<dbReference type="Gene3D" id="3.20.20.190">
    <property type="entry name" value="Phosphatidylinositol (PI) phosphodiesterase"/>
    <property type="match status" value="1"/>
</dbReference>
<feature type="coiled-coil region" evidence="19">
    <location>
        <begin position="987"/>
        <end position="1021"/>
    </location>
</feature>
<dbReference type="InterPro" id="IPR053945">
    <property type="entry name" value="PLCB1-4-like_EFh"/>
</dbReference>
<organism evidence="23 24">
    <name type="scientific">Scleropages formosus</name>
    <name type="common">Asian bonytongue</name>
    <name type="synonym">Osteoglossum formosum</name>
    <dbReference type="NCBI Taxonomy" id="113540"/>
    <lineage>
        <taxon>Eukaryota</taxon>
        <taxon>Metazoa</taxon>
        <taxon>Chordata</taxon>
        <taxon>Craniata</taxon>
        <taxon>Vertebrata</taxon>
        <taxon>Euteleostomi</taxon>
        <taxon>Actinopterygii</taxon>
        <taxon>Neopterygii</taxon>
        <taxon>Teleostei</taxon>
        <taxon>Osteoglossocephala</taxon>
        <taxon>Osteoglossomorpha</taxon>
        <taxon>Osteoglossiformes</taxon>
        <taxon>Osteoglossidae</taxon>
        <taxon>Scleropages</taxon>
    </lineage>
</organism>
<dbReference type="GO" id="GO:0005634">
    <property type="term" value="C:nucleus"/>
    <property type="evidence" value="ECO:0007669"/>
    <property type="project" value="UniProtKB-SubCell"/>
</dbReference>
<dbReference type="SMART" id="SM00148">
    <property type="entry name" value="PLCXc"/>
    <property type="match status" value="1"/>
</dbReference>
<dbReference type="CDD" id="cd00275">
    <property type="entry name" value="C2_PLC_like"/>
    <property type="match status" value="1"/>
</dbReference>
<keyword evidence="12" id="KW-0807">Transducer</keyword>
<dbReference type="InterPro" id="IPR035892">
    <property type="entry name" value="C2_domain_sf"/>
</dbReference>
<dbReference type="InterPro" id="IPR017946">
    <property type="entry name" value="PLC-like_Pdiesterase_TIM-brl"/>
</dbReference>
<keyword evidence="10 18" id="KW-0443">Lipid metabolism</keyword>
<keyword evidence="17" id="KW-0479">Metal-binding</keyword>
<comment type="caution">
    <text evidence="23">The sequence shown here is derived from an EMBL/GenBank/DDBJ whole genome shotgun (WGS) entry which is preliminary data.</text>
</comment>
<dbReference type="GO" id="GO:0046488">
    <property type="term" value="P:phosphatidylinositol metabolic process"/>
    <property type="evidence" value="ECO:0007669"/>
    <property type="project" value="TreeGrafter"/>
</dbReference>
<accession>A0A0P7VVN1</accession>
<evidence type="ECO:0000256" key="3">
    <source>
        <dbReference type="ARBA" id="ARBA00004496"/>
    </source>
</evidence>
<dbReference type="SMART" id="SM00149">
    <property type="entry name" value="PLCYc"/>
    <property type="match status" value="1"/>
</dbReference>
<dbReference type="GO" id="GO:0004435">
    <property type="term" value="F:phosphatidylinositol-4,5-bisphosphate phospholipase C activity"/>
    <property type="evidence" value="ECO:0007669"/>
    <property type="project" value="UniProtKB-EC"/>
</dbReference>
<comment type="subcellular location">
    <subcellularLocation>
        <location evidence="3">Cytoplasm</location>
    </subcellularLocation>
    <subcellularLocation>
        <location evidence="2">Membrane</location>
    </subcellularLocation>
    <subcellularLocation>
        <location evidence="1">Nucleus</location>
    </subcellularLocation>
</comment>
<dbReference type="Proteomes" id="UP000034805">
    <property type="component" value="Unassembled WGS sequence"/>
</dbReference>
<dbReference type="SUPFAM" id="SSF49562">
    <property type="entry name" value="C2 domain (Calcium/lipid-binding domain, CaLB)"/>
    <property type="match status" value="1"/>
</dbReference>
<dbReference type="FunFam" id="1.10.238.10:FF:000048">
    <property type="entry name" value="1-phosphatidylinositol 4,5-bisphosphate phosphodiesterase"/>
    <property type="match status" value="1"/>
</dbReference>
<protein>
    <recommendedName>
        <fullName evidence="4 18">Phosphoinositide phospholipase C</fullName>
        <ecNumber evidence="4 18">3.1.4.11</ecNumber>
    </recommendedName>
</protein>
<evidence type="ECO:0000256" key="2">
    <source>
        <dbReference type="ARBA" id="ARBA00004370"/>
    </source>
</evidence>
<dbReference type="InterPro" id="IPR014815">
    <property type="entry name" value="PLC-beta_C"/>
</dbReference>
<feature type="binding site" evidence="17">
    <location>
        <position position="432"/>
    </location>
    <ligand>
        <name>Ca(2+)</name>
        <dbReference type="ChEBI" id="CHEBI:29108"/>
    </ligand>
</feature>
<dbReference type="GO" id="GO:0016020">
    <property type="term" value="C:membrane"/>
    <property type="evidence" value="ECO:0007669"/>
    <property type="project" value="UniProtKB-SubCell"/>
</dbReference>
<evidence type="ECO:0000313" key="23">
    <source>
        <dbReference type="EMBL" id="KPP78191.1"/>
    </source>
</evidence>
<dbReference type="InterPro" id="IPR016280">
    <property type="entry name" value="PLC-beta"/>
</dbReference>
<feature type="region of interest" description="Disordered" evidence="20">
    <location>
        <begin position="558"/>
        <end position="635"/>
    </location>
</feature>
<dbReference type="STRING" id="113540.ENSSFOP00015068656"/>
<dbReference type="SUPFAM" id="SSF69989">
    <property type="entry name" value="C-terminal domain of PLC-beta"/>
    <property type="match status" value="1"/>
</dbReference>
<keyword evidence="6" id="KW-0597">Phosphoprotein</keyword>
<evidence type="ECO:0000259" key="21">
    <source>
        <dbReference type="PROSITE" id="PS50004"/>
    </source>
</evidence>
<evidence type="ECO:0000256" key="7">
    <source>
        <dbReference type="ARBA" id="ARBA00022801"/>
    </source>
</evidence>
<feature type="non-terminal residue" evidence="23">
    <location>
        <position position="1"/>
    </location>
</feature>
<evidence type="ECO:0000256" key="19">
    <source>
        <dbReference type="SAM" id="Coils"/>
    </source>
</evidence>